<dbReference type="SUPFAM" id="SSF52738">
    <property type="entry name" value="Methylesterase CheB, C-terminal domain"/>
    <property type="match status" value="1"/>
</dbReference>
<dbReference type="PROSITE" id="PS50122">
    <property type="entry name" value="CHEB"/>
    <property type="match status" value="1"/>
</dbReference>
<dbReference type="InterPro" id="IPR000673">
    <property type="entry name" value="Sig_transdc_resp-reg_Me-estase"/>
</dbReference>
<evidence type="ECO:0000256" key="1">
    <source>
        <dbReference type="ARBA" id="ARBA00022801"/>
    </source>
</evidence>
<dbReference type="GO" id="GO:0008984">
    <property type="term" value="F:protein-glutamate methylesterase activity"/>
    <property type="evidence" value="ECO:0007669"/>
    <property type="project" value="UniProtKB-EC"/>
</dbReference>
<dbReference type="Gene3D" id="3.40.50.180">
    <property type="entry name" value="Methylesterase CheB, C-terminal domain"/>
    <property type="match status" value="1"/>
</dbReference>
<feature type="domain" description="CheB-type methylesterase" evidence="5">
    <location>
        <begin position="29"/>
        <end position="181"/>
    </location>
</feature>
<dbReference type="PANTHER" id="PTHR42872:SF6">
    <property type="entry name" value="PROTEIN-GLUTAMATE METHYLESTERASE_PROTEIN-GLUTAMINE GLUTAMINASE"/>
    <property type="match status" value="1"/>
</dbReference>
<evidence type="ECO:0000259" key="5">
    <source>
        <dbReference type="PROSITE" id="PS50122"/>
    </source>
</evidence>
<feature type="active site" evidence="4">
    <location>
        <position position="68"/>
    </location>
</feature>
<evidence type="ECO:0000256" key="2">
    <source>
        <dbReference type="ARBA" id="ARBA00039140"/>
    </source>
</evidence>
<name>A0A1H9ILF0_FLAFI</name>
<dbReference type="RefSeq" id="WP_074722800.1">
    <property type="nucleotide sequence ID" value="NZ_CBCRVS010000018.1"/>
</dbReference>
<dbReference type="EMBL" id="FOFZ01000004">
    <property type="protein sequence ID" value="SEQ75349.1"/>
    <property type="molecule type" value="Genomic_DNA"/>
</dbReference>
<evidence type="ECO:0000313" key="6">
    <source>
        <dbReference type="EMBL" id="SEQ75349.1"/>
    </source>
</evidence>
<sequence length="186" mass="20457">MKKIENKQILQEEEAISKTAKTKTMDKDGRSDFPIIGIGASAGGLEAMEVFFKNMPQNPGMAFVVIQHLDPTHVGILPELLQRVTSMKVLQAADQLTVKLNHIYVIPPNKSLTILNGALHLFAPIQTRWLRLPIDIFFRSLALDRLGKSVGIILSGMGSDGSLGIKSIKEQQGFVLVQDPACNRKV</sequence>
<dbReference type="Pfam" id="PF01339">
    <property type="entry name" value="CheB_methylest"/>
    <property type="match status" value="1"/>
</dbReference>
<evidence type="ECO:0000256" key="3">
    <source>
        <dbReference type="ARBA" id="ARBA00048267"/>
    </source>
</evidence>
<dbReference type="AlphaFoldDB" id="A0A1H9ILF0"/>
<keyword evidence="1 4" id="KW-0378">Hydrolase</keyword>
<feature type="active site" evidence="4">
    <location>
        <position position="41"/>
    </location>
</feature>
<dbReference type="EC" id="3.1.1.61" evidence="2"/>
<gene>
    <name evidence="6" type="ORF">SAMN05444355_10445</name>
</gene>
<accession>A0A1H9ILF0</accession>
<dbReference type="InterPro" id="IPR035909">
    <property type="entry name" value="CheB_C"/>
</dbReference>
<reference evidence="7" key="1">
    <citation type="submission" date="2016-10" db="EMBL/GenBank/DDBJ databases">
        <authorList>
            <person name="Varghese N."/>
            <person name="Submissions S."/>
        </authorList>
    </citation>
    <scope>NUCLEOTIDE SEQUENCE [LARGE SCALE GENOMIC DNA]</scope>
    <source>
        <strain evidence="7">DSM 15719</strain>
    </source>
</reference>
<keyword evidence="4" id="KW-0145">Chemotaxis</keyword>
<evidence type="ECO:0000256" key="4">
    <source>
        <dbReference type="PROSITE-ProRule" id="PRU00050"/>
    </source>
</evidence>
<dbReference type="Proteomes" id="UP000183658">
    <property type="component" value="Unassembled WGS sequence"/>
</dbReference>
<evidence type="ECO:0000313" key="7">
    <source>
        <dbReference type="Proteomes" id="UP000183658"/>
    </source>
</evidence>
<dbReference type="PANTHER" id="PTHR42872">
    <property type="entry name" value="PROTEIN-GLUTAMATE METHYLESTERASE/PROTEIN-GLUTAMINE GLUTAMINASE"/>
    <property type="match status" value="1"/>
</dbReference>
<dbReference type="GO" id="GO:0006935">
    <property type="term" value="P:chemotaxis"/>
    <property type="evidence" value="ECO:0007669"/>
    <property type="project" value="UniProtKB-UniRule"/>
</dbReference>
<comment type="catalytic activity">
    <reaction evidence="3">
        <text>[protein]-L-glutamate 5-O-methyl ester + H2O = L-glutamyl-[protein] + methanol + H(+)</text>
        <dbReference type="Rhea" id="RHEA:23236"/>
        <dbReference type="Rhea" id="RHEA-COMP:10208"/>
        <dbReference type="Rhea" id="RHEA-COMP:10311"/>
        <dbReference type="ChEBI" id="CHEBI:15377"/>
        <dbReference type="ChEBI" id="CHEBI:15378"/>
        <dbReference type="ChEBI" id="CHEBI:17790"/>
        <dbReference type="ChEBI" id="CHEBI:29973"/>
        <dbReference type="ChEBI" id="CHEBI:82795"/>
        <dbReference type="EC" id="3.1.1.61"/>
    </reaction>
</comment>
<protein>
    <recommendedName>
        <fullName evidence="2">protein-glutamate methylesterase</fullName>
        <ecNumber evidence="2">3.1.1.61</ecNumber>
    </recommendedName>
</protein>
<organism evidence="6 7">
    <name type="scientific">Flavobacterium frigoris</name>
    <dbReference type="NCBI Taxonomy" id="229204"/>
    <lineage>
        <taxon>Bacteria</taxon>
        <taxon>Pseudomonadati</taxon>
        <taxon>Bacteroidota</taxon>
        <taxon>Flavobacteriia</taxon>
        <taxon>Flavobacteriales</taxon>
        <taxon>Flavobacteriaceae</taxon>
        <taxon>Flavobacterium</taxon>
    </lineage>
</organism>
<feature type="active site" evidence="4">
    <location>
        <position position="160"/>
    </location>
</feature>
<proteinExistence type="predicted"/>
<dbReference type="GO" id="GO:0000156">
    <property type="term" value="F:phosphorelay response regulator activity"/>
    <property type="evidence" value="ECO:0007669"/>
    <property type="project" value="InterPro"/>
</dbReference>
<dbReference type="GO" id="GO:0005737">
    <property type="term" value="C:cytoplasm"/>
    <property type="evidence" value="ECO:0007669"/>
    <property type="project" value="InterPro"/>
</dbReference>
<keyword evidence="7" id="KW-1185">Reference proteome</keyword>
<dbReference type="CDD" id="cd16434">
    <property type="entry name" value="CheB-CheR_fusion"/>
    <property type="match status" value="1"/>
</dbReference>